<evidence type="ECO:0000256" key="5">
    <source>
        <dbReference type="SAM" id="SignalP"/>
    </source>
</evidence>
<dbReference type="EMBL" id="JACTAM010000025">
    <property type="protein sequence ID" value="KAI2648469.1"/>
    <property type="molecule type" value="Genomic_DNA"/>
</dbReference>
<evidence type="ECO:0000256" key="4">
    <source>
        <dbReference type="SAM" id="Coils"/>
    </source>
</evidence>
<evidence type="ECO:0000256" key="1">
    <source>
        <dbReference type="ARBA" id="ARBA00004613"/>
    </source>
</evidence>
<feature type="chain" id="PRO_5046030089" evidence="5">
    <location>
        <begin position="24"/>
        <end position="781"/>
    </location>
</feature>
<dbReference type="InterPro" id="IPR003112">
    <property type="entry name" value="Olfac-like_dom"/>
</dbReference>
<accession>A0ABQ8LD80</accession>
<dbReference type="InterPro" id="IPR050605">
    <property type="entry name" value="Olfactomedin-like_domain"/>
</dbReference>
<evidence type="ECO:0000256" key="3">
    <source>
        <dbReference type="PROSITE-ProRule" id="PRU00446"/>
    </source>
</evidence>
<evidence type="ECO:0000313" key="7">
    <source>
        <dbReference type="EMBL" id="KAI2648469.1"/>
    </source>
</evidence>
<dbReference type="PANTHER" id="PTHR23192">
    <property type="entry name" value="OLFACTOMEDIN-RELATED"/>
    <property type="match status" value="1"/>
</dbReference>
<comment type="caution">
    <text evidence="7">The sequence shown here is derived from an EMBL/GenBank/DDBJ whole genome shotgun (WGS) entry which is preliminary data.</text>
</comment>
<keyword evidence="5" id="KW-0732">Signal</keyword>
<gene>
    <name evidence="7" type="ORF">H4Q32_018580</name>
</gene>
<evidence type="ECO:0000256" key="2">
    <source>
        <dbReference type="ARBA" id="ARBA00022525"/>
    </source>
</evidence>
<name>A0ABQ8LD80_LABRO</name>
<reference evidence="7 8" key="1">
    <citation type="submission" date="2022-01" db="EMBL/GenBank/DDBJ databases">
        <title>A high-quality chromosome-level genome assembly of rohu carp, Labeo rohita.</title>
        <authorList>
            <person name="Arick M.A. II"/>
            <person name="Hsu C.-Y."/>
            <person name="Magbanua Z."/>
            <person name="Pechanova O."/>
            <person name="Grover C."/>
            <person name="Miller E."/>
            <person name="Thrash A."/>
            <person name="Ezzel L."/>
            <person name="Alam S."/>
            <person name="Benzie J."/>
            <person name="Hamilton M."/>
            <person name="Karsi A."/>
            <person name="Lawrence M.L."/>
            <person name="Peterson D.G."/>
        </authorList>
    </citation>
    <scope>NUCLEOTIDE SEQUENCE [LARGE SCALE GENOMIC DNA]</scope>
    <source>
        <strain evidence="8">BAU-BD-2019</strain>
        <tissue evidence="7">Blood</tissue>
    </source>
</reference>
<proteinExistence type="predicted"/>
<dbReference type="Proteomes" id="UP000830375">
    <property type="component" value="Unassembled WGS sequence"/>
</dbReference>
<feature type="signal peptide" evidence="5">
    <location>
        <begin position="1"/>
        <end position="23"/>
    </location>
</feature>
<keyword evidence="4" id="KW-0175">Coiled coil</keyword>
<comment type="subcellular location">
    <subcellularLocation>
        <location evidence="1">Secreted</location>
    </subcellularLocation>
</comment>
<dbReference type="Pfam" id="PF02191">
    <property type="entry name" value="OLF"/>
    <property type="match status" value="2"/>
</dbReference>
<evidence type="ECO:0000313" key="8">
    <source>
        <dbReference type="Proteomes" id="UP000830375"/>
    </source>
</evidence>
<keyword evidence="2" id="KW-0964">Secreted</keyword>
<protein>
    <submittedName>
        <fullName evidence="7">Olfactomedin-4</fullName>
    </submittedName>
</protein>
<dbReference type="PROSITE" id="PS51132">
    <property type="entry name" value="OLF"/>
    <property type="match status" value="1"/>
</dbReference>
<feature type="coiled-coil region" evidence="4">
    <location>
        <begin position="452"/>
        <end position="510"/>
    </location>
</feature>
<sequence length="781" mass="88916">MSQSYVFTLMLIIPLIFSQSVRGKDCVCELQNSDPAFPENKLSNVEFTAIQCTRNITLEKMTEIDRLVLGLQHRIRQLLDNVSMLEREDNGNLYAAVSLRIIELELAEIQDLLDKLNRTTNNYQQLSVQAAAEFQDMTDTMTELEKFDHVQVMVKQRENKLIKRDLERCKEELNSTSPAPTLSPGHCGLGHVVSASGPKMYSLTEYGTSYHYGAWGRDANPAPGDENKYWLVVLTSSNAYGNFIRQYSSLSSIILGIAPTDTYISSSNPTTNTIQGSNMVMYANSLYYNCYYSHSVCQFNLTTQSISTVDLPSDTGYNSKFPFAHLGTTYSYTDMDFATDESGVYVIYATTSNFGNVIISKVETSNPPVLNQTWFTSLHKMTATNTFMVCEMSHSCILILMIVILFRFSQSATKKECVCDLKNLDPPFPNDELTEVETTVLKCIEIITSEKMTDLDRLALGLRQRIKQLEDNVVMLEKEENSSLYGAVSLRIIESEFAEIQDLVNKLNRTTSVYHHLSVQTAAQLDDMKETMVELEKFDKMQVMKRYRESQIKKTLEHSVYGHFVRQYGTLSTLLLGIGQKDTYISSSNPTTNTIQGPNVVMYDNALYYNCYYTYSVCQFNMTSRAISTVALPSDTGYNNKFPFAHLGTTYSYTDMDFATDESGVYVIYATTSNFGNVVISKIQTSNPPVVGQTWKTSLYKTTSTNTFMVCGVLYATRYLDKEREEIFYSYDTITNKERFDLKIIIKKMQTNIEYLNYDPRDHLLYVYSDAYILTYDLIFQ</sequence>
<organism evidence="7 8">
    <name type="scientific">Labeo rohita</name>
    <name type="common">Indian major carp</name>
    <name type="synonym">Cyprinus rohita</name>
    <dbReference type="NCBI Taxonomy" id="84645"/>
    <lineage>
        <taxon>Eukaryota</taxon>
        <taxon>Metazoa</taxon>
        <taxon>Chordata</taxon>
        <taxon>Craniata</taxon>
        <taxon>Vertebrata</taxon>
        <taxon>Euteleostomi</taxon>
        <taxon>Actinopterygii</taxon>
        <taxon>Neopterygii</taxon>
        <taxon>Teleostei</taxon>
        <taxon>Ostariophysi</taxon>
        <taxon>Cypriniformes</taxon>
        <taxon>Cyprinidae</taxon>
        <taxon>Labeoninae</taxon>
        <taxon>Labeonini</taxon>
        <taxon>Labeo</taxon>
    </lineage>
</organism>
<dbReference type="SMART" id="SM00284">
    <property type="entry name" value="OLF"/>
    <property type="match status" value="2"/>
</dbReference>
<evidence type="ECO:0000259" key="6">
    <source>
        <dbReference type="PROSITE" id="PS51132"/>
    </source>
</evidence>
<keyword evidence="8" id="KW-1185">Reference proteome</keyword>
<feature type="domain" description="Olfactomedin-like" evidence="6">
    <location>
        <begin position="186"/>
        <end position="781"/>
    </location>
</feature>
<dbReference type="PANTHER" id="PTHR23192:SF68">
    <property type="entry name" value="OLFACTOMEDIN-4-LIKE"/>
    <property type="match status" value="1"/>
</dbReference>
<feature type="coiled-coil region" evidence="4">
    <location>
        <begin position="68"/>
        <end position="172"/>
    </location>
</feature>
<comment type="caution">
    <text evidence="3">Lacks conserved residue(s) required for the propagation of feature annotation.</text>
</comment>